<proteinExistence type="predicted"/>
<keyword evidence="2" id="KW-1185">Reference proteome</keyword>
<dbReference type="RefSeq" id="WP_337107460.1">
    <property type="nucleotide sequence ID" value="NZ_JAPYKS010000013.1"/>
</dbReference>
<gene>
    <name evidence="1" type="ORF">O7A60_18470</name>
</gene>
<accession>A0ABU8KZC2</accession>
<reference evidence="1 2" key="1">
    <citation type="submission" date="2022-12" db="EMBL/GenBank/DDBJ databases">
        <authorList>
            <person name="Muema E."/>
        </authorList>
    </citation>
    <scope>NUCLEOTIDE SEQUENCE [LARGE SCALE GENOMIC DNA]</scope>
    <source>
        <strain evidence="2">1326</strain>
    </source>
</reference>
<organism evidence="1 2">
    <name type="scientific">Mesorhizobium salmacidum</name>
    <dbReference type="NCBI Taxonomy" id="3015171"/>
    <lineage>
        <taxon>Bacteria</taxon>
        <taxon>Pseudomonadati</taxon>
        <taxon>Pseudomonadota</taxon>
        <taxon>Alphaproteobacteria</taxon>
        <taxon>Hyphomicrobiales</taxon>
        <taxon>Phyllobacteriaceae</taxon>
        <taxon>Mesorhizobium</taxon>
    </lineage>
</organism>
<sequence>MSSAKPTLGYPSRTAAIAAFRAEGMETNAIAQRIGIAPSTVSALECSVRRFAPKSQRSDGVGRTVHLPIGLLQRLAPHARRRGLTRETLAWMIVDAVAESDLVDAVLDDAEELAS</sequence>
<name>A0ABU8KZC2_9HYPH</name>
<evidence type="ECO:0000313" key="1">
    <source>
        <dbReference type="EMBL" id="MEI9410737.1"/>
    </source>
</evidence>
<dbReference type="Proteomes" id="UP001387293">
    <property type="component" value="Unassembled WGS sequence"/>
</dbReference>
<dbReference type="EMBL" id="JAPYKS010000013">
    <property type="protein sequence ID" value="MEI9410737.1"/>
    <property type="molecule type" value="Genomic_DNA"/>
</dbReference>
<comment type="caution">
    <text evidence="1">The sequence shown here is derived from an EMBL/GenBank/DDBJ whole genome shotgun (WGS) entry which is preliminary data.</text>
</comment>
<protein>
    <recommendedName>
        <fullName evidence="3">Helix-turn-helix domain-containing protein</fullName>
    </recommendedName>
</protein>
<evidence type="ECO:0000313" key="2">
    <source>
        <dbReference type="Proteomes" id="UP001387293"/>
    </source>
</evidence>
<evidence type="ECO:0008006" key="3">
    <source>
        <dbReference type="Google" id="ProtNLM"/>
    </source>
</evidence>